<proteinExistence type="predicted"/>
<dbReference type="AlphaFoldDB" id="A0A1H2Z8N6"/>
<dbReference type="STRING" id="762486.SAMN05444411_103177"/>
<protein>
    <recommendedName>
        <fullName evidence="3">Secreted protein</fullName>
    </recommendedName>
</protein>
<reference evidence="1 2" key="1">
    <citation type="submission" date="2016-10" db="EMBL/GenBank/DDBJ databases">
        <authorList>
            <person name="de Groot N.N."/>
        </authorList>
    </citation>
    <scope>NUCLEOTIDE SEQUENCE [LARGE SCALE GENOMIC DNA]</scope>
    <source>
        <strain evidence="1 2">DSM 24956</strain>
    </source>
</reference>
<dbReference type="RefSeq" id="WP_090122391.1">
    <property type="nucleotide sequence ID" value="NZ_FNNJ01000003.1"/>
</dbReference>
<evidence type="ECO:0000313" key="1">
    <source>
        <dbReference type="EMBL" id="SDX13770.1"/>
    </source>
</evidence>
<dbReference type="OrthoDB" id="1148517at2"/>
<gene>
    <name evidence="1" type="ORF">SAMN05444411_103177</name>
</gene>
<evidence type="ECO:0000313" key="2">
    <source>
        <dbReference type="Proteomes" id="UP000199595"/>
    </source>
</evidence>
<keyword evidence="2" id="KW-1185">Reference proteome</keyword>
<accession>A0A1H2Z8N6</accession>
<organism evidence="1 2">
    <name type="scientific">Lutibacter oricola</name>
    <dbReference type="NCBI Taxonomy" id="762486"/>
    <lineage>
        <taxon>Bacteria</taxon>
        <taxon>Pseudomonadati</taxon>
        <taxon>Bacteroidota</taxon>
        <taxon>Flavobacteriia</taxon>
        <taxon>Flavobacteriales</taxon>
        <taxon>Flavobacteriaceae</taxon>
        <taxon>Lutibacter</taxon>
    </lineage>
</organism>
<dbReference type="Proteomes" id="UP000199595">
    <property type="component" value="Unassembled WGS sequence"/>
</dbReference>
<dbReference type="EMBL" id="FNNJ01000003">
    <property type="protein sequence ID" value="SDX13770.1"/>
    <property type="molecule type" value="Genomic_DNA"/>
</dbReference>
<evidence type="ECO:0008006" key="3">
    <source>
        <dbReference type="Google" id="ProtNLM"/>
    </source>
</evidence>
<name>A0A1H2Z8N6_9FLAO</name>
<sequence length="224" mass="25094">MNTFQKNIILLVIVTFVTSFGYSQTKKFDNATTGTKSTNQFQAKTSTKKITPNNTNFNFNLDTKIDKKAIANTINKTKSEDHSGFLLEERPEDKDIIGRKYLNNKDVTHQKLKSSMSLGTISTDSKVIRVECRDHAAIDGDIIKIYLNEKHIGSSVALKASSFVFYVTLEKGYNRIDFQAMNQGMAGANTAELRVYDEKGNQLSAKNWYLTTNATATIGVIQKQ</sequence>